<dbReference type="Proteomes" id="UP000075515">
    <property type="component" value="Unassembled WGS sequence"/>
</dbReference>
<sequence length="376" mass="39827">MGRIGRWSTTVLGLALTTASCGSDQPPGAGEQLTPIQRAPIRDNEFTPVELEDTVDRLVAEINASALRTMPMAVVLKNAAGFWGPVVTAATRAMAELGVVGSVIGPIALSEDGPQPDEVQNEQIAQAVEDGAEGIGLAPFGDLQTTAVDEAVTRGVHVVTLDNDVTASKRSIYVGTLNESAGTTAAETLLAMLPSPPGTVILHGSTDEAGSAGLERTQGAQDRLEAAGYEVVVGQAHWDLSGETEDVAWMTAEIEAADPPVVGMLGLFNVSYRCAMAAEAAGETTLPIVAFDFDPITVEYMRQGRIRATHIQRQYYQGYLVPYILYGIKNLGLEATRKILAPQMVDGTRVNTGLDVVRGDKVDAYNDFLLSIDANQ</sequence>
<dbReference type="Gene3D" id="3.40.50.2300">
    <property type="match status" value="2"/>
</dbReference>
<accession>A0A150T3R6</accession>
<evidence type="ECO:0000313" key="5">
    <source>
        <dbReference type="EMBL" id="KYF99382.1"/>
    </source>
</evidence>
<dbReference type="AlphaFoldDB" id="A0A150T3R6"/>
<feature type="region of interest" description="Disordered" evidence="3">
    <location>
        <begin position="21"/>
        <end position="40"/>
    </location>
</feature>
<comment type="subcellular location">
    <subcellularLocation>
        <location evidence="1">Cell envelope</location>
    </subcellularLocation>
</comment>
<dbReference type="InterPro" id="IPR028082">
    <property type="entry name" value="Peripla_BP_I"/>
</dbReference>
<dbReference type="InterPro" id="IPR025997">
    <property type="entry name" value="SBP_2_dom"/>
</dbReference>
<dbReference type="GO" id="GO:0030246">
    <property type="term" value="F:carbohydrate binding"/>
    <property type="evidence" value="ECO:0007669"/>
    <property type="project" value="TreeGrafter"/>
</dbReference>
<protein>
    <submittedName>
        <fullName evidence="5">Sugar ABC transporter</fullName>
    </submittedName>
</protein>
<comment type="caution">
    <text evidence="5">The sequence shown here is derived from an EMBL/GenBank/DDBJ whole genome shotgun (WGS) entry which is preliminary data.</text>
</comment>
<organism evidence="5 6">
    <name type="scientific">Sorangium cellulosum</name>
    <name type="common">Polyangium cellulosum</name>
    <dbReference type="NCBI Taxonomy" id="56"/>
    <lineage>
        <taxon>Bacteria</taxon>
        <taxon>Pseudomonadati</taxon>
        <taxon>Myxococcota</taxon>
        <taxon>Polyangia</taxon>
        <taxon>Polyangiales</taxon>
        <taxon>Polyangiaceae</taxon>
        <taxon>Sorangium</taxon>
    </lineage>
</organism>
<proteinExistence type="inferred from homology"/>
<dbReference type="PROSITE" id="PS51257">
    <property type="entry name" value="PROKAR_LIPOPROTEIN"/>
    <property type="match status" value="1"/>
</dbReference>
<dbReference type="PANTHER" id="PTHR30036:SF7">
    <property type="entry name" value="ABC TRANSPORTER PERIPLASMIC-BINDING PROTEIN YPHF"/>
    <property type="match status" value="1"/>
</dbReference>
<reference evidence="5 6" key="1">
    <citation type="submission" date="2014-02" db="EMBL/GenBank/DDBJ databases">
        <title>The small core and large imbalanced accessory genome model reveals a collaborative survival strategy of Sorangium cellulosum strains in nature.</title>
        <authorList>
            <person name="Han K."/>
            <person name="Peng R."/>
            <person name="Blom J."/>
            <person name="Li Y.-Z."/>
        </authorList>
    </citation>
    <scope>NUCLEOTIDE SEQUENCE [LARGE SCALE GENOMIC DNA]</scope>
    <source>
        <strain evidence="5 6">So0149</strain>
    </source>
</reference>
<dbReference type="SUPFAM" id="SSF53822">
    <property type="entry name" value="Periplasmic binding protein-like I"/>
    <property type="match status" value="1"/>
</dbReference>
<dbReference type="PANTHER" id="PTHR30036">
    <property type="entry name" value="D-XYLOSE-BINDING PERIPLASMIC PROTEIN"/>
    <property type="match status" value="1"/>
</dbReference>
<evidence type="ECO:0000259" key="4">
    <source>
        <dbReference type="Pfam" id="PF13407"/>
    </source>
</evidence>
<dbReference type="Pfam" id="PF13407">
    <property type="entry name" value="Peripla_BP_4"/>
    <property type="match status" value="1"/>
</dbReference>
<dbReference type="EMBL" id="JEMC01001134">
    <property type="protein sequence ID" value="KYF99382.1"/>
    <property type="molecule type" value="Genomic_DNA"/>
</dbReference>
<evidence type="ECO:0000256" key="3">
    <source>
        <dbReference type="SAM" id="MobiDB-lite"/>
    </source>
</evidence>
<gene>
    <name evidence="5" type="ORF">BE18_36810</name>
</gene>
<dbReference type="InterPro" id="IPR050555">
    <property type="entry name" value="Bact_Solute-Bind_Prot2"/>
</dbReference>
<dbReference type="GO" id="GO:0030288">
    <property type="term" value="C:outer membrane-bounded periplasmic space"/>
    <property type="evidence" value="ECO:0007669"/>
    <property type="project" value="TreeGrafter"/>
</dbReference>
<evidence type="ECO:0000256" key="2">
    <source>
        <dbReference type="ARBA" id="ARBA00007639"/>
    </source>
</evidence>
<comment type="similarity">
    <text evidence="2">Belongs to the bacterial solute-binding protein 2 family.</text>
</comment>
<evidence type="ECO:0000256" key="1">
    <source>
        <dbReference type="ARBA" id="ARBA00004196"/>
    </source>
</evidence>
<name>A0A150T3R6_SORCE</name>
<evidence type="ECO:0000313" key="6">
    <source>
        <dbReference type="Proteomes" id="UP000075515"/>
    </source>
</evidence>
<feature type="domain" description="Periplasmic binding protein" evidence="4">
    <location>
        <begin position="73"/>
        <end position="326"/>
    </location>
</feature>